<dbReference type="GO" id="GO:0008637">
    <property type="term" value="P:apoptotic mitochondrial changes"/>
    <property type="evidence" value="ECO:0007669"/>
    <property type="project" value="TreeGrafter"/>
</dbReference>
<name>A0A2Y9Q9J0_DELLE</name>
<feature type="compositionally biased region" description="Basic and acidic residues" evidence="1">
    <location>
        <begin position="83"/>
        <end position="97"/>
    </location>
</feature>
<organism evidence="2 3">
    <name type="scientific">Delphinapterus leucas</name>
    <name type="common">Beluga whale</name>
    <dbReference type="NCBI Taxonomy" id="9749"/>
    <lineage>
        <taxon>Eukaryota</taxon>
        <taxon>Metazoa</taxon>
        <taxon>Chordata</taxon>
        <taxon>Craniata</taxon>
        <taxon>Vertebrata</taxon>
        <taxon>Euteleostomi</taxon>
        <taxon>Mammalia</taxon>
        <taxon>Eutheria</taxon>
        <taxon>Laurasiatheria</taxon>
        <taxon>Artiodactyla</taxon>
        <taxon>Whippomorpha</taxon>
        <taxon>Cetacea</taxon>
        <taxon>Odontoceti</taxon>
        <taxon>Monodontidae</taxon>
        <taxon>Delphinapterus</taxon>
    </lineage>
</organism>
<evidence type="ECO:0000313" key="2">
    <source>
        <dbReference type="Proteomes" id="UP000248483"/>
    </source>
</evidence>
<dbReference type="RefSeq" id="XP_022452158.1">
    <property type="nucleotide sequence ID" value="XM_022596450.1"/>
</dbReference>
<gene>
    <name evidence="3" type="primary">TSPO</name>
</gene>
<dbReference type="Proteomes" id="UP000248483">
    <property type="component" value="Unplaced"/>
</dbReference>
<dbReference type="PANTHER" id="PTHR15018">
    <property type="entry name" value="BCL-2-INTERACTING KILLER"/>
    <property type="match status" value="1"/>
</dbReference>
<dbReference type="CTD" id="706"/>
<dbReference type="PANTHER" id="PTHR15018:SF1">
    <property type="entry name" value="BCL-2-INTERACTING KILLER"/>
    <property type="match status" value="1"/>
</dbReference>
<protein>
    <submittedName>
        <fullName evidence="3">Translocator protein isoform X1</fullName>
    </submittedName>
</protein>
<evidence type="ECO:0000256" key="1">
    <source>
        <dbReference type="SAM" id="MobiDB-lite"/>
    </source>
</evidence>
<accession>A0A2Y9Q9J0</accession>
<dbReference type="InParanoid" id="A0A2Y9Q9J0"/>
<feature type="region of interest" description="Disordered" evidence="1">
    <location>
        <begin position="1"/>
        <end position="108"/>
    </location>
</feature>
<keyword evidence="2" id="KW-1185">Reference proteome</keyword>
<dbReference type="GO" id="GO:0008584">
    <property type="term" value="P:male gonad development"/>
    <property type="evidence" value="ECO:0007669"/>
    <property type="project" value="TreeGrafter"/>
</dbReference>
<sequence>MGRPLCAAPREPGAASPRSSLLRGLRGRAPTSSGDGPESGAASPGPRPRAETVQPRGHQKTEDGVEHRSPPTPGRPGAAHLRGARDRPDSGRGEVRNRNCAPSGRGALLLPTPSAEKKCIKQDPSLGTSFCTPSCKTMALASWMTKLASIADEMELRLLLPQFVEPIRMTVYRNCRVSQDGALCPAVWAEPSAWDGLSREDSASGNCRLPCRFSEPHRIAQLVFPYSHIGLRDVLRSFMVAFTNLRENRSLWSFLTLRDRVSLDSMTLTYIPASGASCRAAAPQGIPSLDATVRTTPYYPVLPASPVSTAAWSQRPLGLRLWLVDQMHESLPASTPEPCFSLCQESPPCGRLVAHSGSLSEQLP</sequence>
<reference evidence="3" key="1">
    <citation type="submission" date="2025-08" db="UniProtKB">
        <authorList>
            <consortium name="RefSeq"/>
        </authorList>
    </citation>
    <scope>IDENTIFICATION</scope>
    <source>
        <tissue evidence="3">Blood</tissue>
    </source>
</reference>
<feature type="compositionally biased region" description="Low complexity" evidence="1">
    <location>
        <begin position="14"/>
        <end position="30"/>
    </location>
</feature>
<dbReference type="GeneID" id="111186175"/>
<dbReference type="InterPro" id="IPR024579">
    <property type="entry name" value="Bcl2-int_killer"/>
</dbReference>
<dbReference type="KEGG" id="dle:111186175"/>
<dbReference type="Pfam" id="PF12201">
    <property type="entry name" value="bcl-2I13"/>
    <property type="match status" value="1"/>
</dbReference>
<proteinExistence type="predicted"/>
<evidence type="ECO:0000313" key="3">
    <source>
        <dbReference type="RefSeq" id="XP_022452158.1"/>
    </source>
</evidence>
<dbReference type="AlphaFoldDB" id="A0A2Y9Q9J0"/>
<feature type="compositionally biased region" description="Basic and acidic residues" evidence="1">
    <location>
        <begin position="59"/>
        <end position="69"/>
    </location>
</feature>
<dbReference type="STRING" id="9749.A0A2Y9Q9J0"/>